<comment type="caution">
    <text evidence="2">The sequence shown here is derived from an EMBL/GenBank/DDBJ whole genome shotgun (WGS) entry which is preliminary data.</text>
</comment>
<dbReference type="Proteomes" id="UP000256708">
    <property type="component" value="Unassembled WGS sequence"/>
</dbReference>
<evidence type="ECO:0000259" key="1">
    <source>
        <dbReference type="SMART" id="SM00901"/>
    </source>
</evidence>
<organism evidence="2 3">
    <name type="scientific">Pontibacter diazotrophicus</name>
    <dbReference type="NCBI Taxonomy" id="1400979"/>
    <lineage>
        <taxon>Bacteria</taxon>
        <taxon>Pseudomonadati</taxon>
        <taxon>Bacteroidota</taxon>
        <taxon>Cytophagia</taxon>
        <taxon>Cytophagales</taxon>
        <taxon>Hymenobacteraceae</taxon>
        <taxon>Pontibacter</taxon>
    </lineage>
</organism>
<dbReference type="AlphaFoldDB" id="A0A3D8KZI0"/>
<proteinExistence type="predicted"/>
<keyword evidence="3" id="KW-1185">Reference proteome</keyword>
<gene>
    <name evidence="2" type="ORF">DXT99_26555</name>
</gene>
<evidence type="ECO:0000313" key="2">
    <source>
        <dbReference type="EMBL" id="RDV10357.1"/>
    </source>
</evidence>
<dbReference type="OrthoDB" id="9816036at2"/>
<feature type="domain" description="FRG" evidence="1">
    <location>
        <begin position="40"/>
        <end position="210"/>
    </location>
</feature>
<evidence type="ECO:0000313" key="3">
    <source>
        <dbReference type="Proteomes" id="UP000256708"/>
    </source>
</evidence>
<accession>A0A3D8KZI0</accession>
<dbReference type="Pfam" id="PF08867">
    <property type="entry name" value="FRG"/>
    <property type="match status" value="1"/>
</dbReference>
<dbReference type="EMBL" id="QRGR01000065">
    <property type="protein sequence ID" value="RDV10357.1"/>
    <property type="molecule type" value="Genomic_DNA"/>
</dbReference>
<protein>
    <submittedName>
        <fullName evidence="2">FRG domain-containing protein</fullName>
    </submittedName>
</protein>
<dbReference type="SMART" id="SM00901">
    <property type="entry name" value="FRG"/>
    <property type="match status" value="1"/>
</dbReference>
<name>A0A3D8KZI0_9BACT</name>
<reference evidence="3" key="1">
    <citation type="submission" date="2018-08" db="EMBL/GenBank/DDBJ databases">
        <authorList>
            <person name="Liu Z.-W."/>
            <person name="Du Z.-J."/>
        </authorList>
    </citation>
    <scope>NUCLEOTIDE SEQUENCE [LARGE SCALE GENOMIC DNA]</scope>
    <source>
        <strain evidence="3">H4X</strain>
    </source>
</reference>
<dbReference type="RefSeq" id="WP_115568621.1">
    <property type="nucleotide sequence ID" value="NZ_QRGR01000065.1"/>
</dbReference>
<sequence length="341" mass="39122">MDRDQLTNSPVIKTIDFNSARDFLEVLRRSNPLWKGKTDIDNRWVFRGQGDAKWKLQPSAFRPQERGKKTLRDKYIALLQRQYRNSNTDWLKWVGLQAEAPQGVTAAEWQDRVGKTAIQALAHAKVVRDFVLLADSAGHRVRHPKILWHLEDDQGSSLNKLFNGTTKMHPLFAIAQHHGVPTGLLDWTYNPLVAAYFAAEKPQGKEIAVWALNLDIVVKPDIYLRRLTVPPQKIPFLDAQEGLFVWCPQAYLIHLREGCFPTLESMVELSAQDLKLDMLPGPFLYKLTLPTSEAIDILRLLWREKVSPAHLMPTFDNITRALEMQIELSPDLYGLRDLFIN</sequence>
<dbReference type="InterPro" id="IPR014966">
    <property type="entry name" value="FRG-dom"/>
</dbReference>